<evidence type="ECO:0008006" key="3">
    <source>
        <dbReference type="Google" id="ProtNLM"/>
    </source>
</evidence>
<sequence>MSTNIYSRNEHDDGTNSMIKGLTLKSLLPFTTLLTLASIISPPSFANDNAKDIEFAVFSLNEEIPALTKSKARMLYKGKTKKLNGSIKIVLVDLPEKSIHREEFYNMLLGKSVSQMNGYWASLSFSGKGAPPEELSSDDIKEIIEWLNKNPNGIAYAPVSAVPENANILITVLQGE</sequence>
<keyword evidence="2" id="KW-1185">Reference proteome</keyword>
<accession>A0A0C5WRI7</accession>
<dbReference type="KEGG" id="pgb:H744_1c0560"/>
<reference evidence="1 2" key="1">
    <citation type="submission" date="2013-05" db="EMBL/GenBank/DDBJ databases">
        <title>Complete genome sequence of the lipase-producing bacterium Photobacterium gaetbulicola Gung47.</title>
        <authorList>
            <person name="Kim Y.-O."/>
        </authorList>
    </citation>
    <scope>NUCLEOTIDE SEQUENCE [LARGE SCALE GENOMIC DNA]</scope>
    <source>
        <strain evidence="1 2">Gung47</strain>
    </source>
</reference>
<dbReference type="HOGENOM" id="CLU_124904_1_0_6"/>
<dbReference type="Gene3D" id="3.40.190.10">
    <property type="entry name" value="Periplasmic binding protein-like II"/>
    <property type="match status" value="1"/>
</dbReference>
<gene>
    <name evidence="1" type="ORF">H744_1c0560</name>
</gene>
<organism evidence="1 2">
    <name type="scientific">Photobacterium gaetbulicola Gung47</name>
    <dbReference type="NCBI Taxonomy" id="658445"/>
    <lineage>
        <taxon>Bacteria</taxon>
        <taxon>Pseudomonadati</taxon>
        <taxon>Pseudomonadota</taxon>
        <taxon>Gammaproteobacteria</taxon>
        <taxon>Vibrionales</taxon>
        <taxon>Vibrionaceae</taxon>
        <taxon>Photobacterium</taxon>
    </lineage>
</organism>
<dbReference type="Proteomes" id="UP000032303">
    <property type="component" value="Chromosome 1"/>
</dbReference>
<dbReference type="PATRIC" id="fig|658445.3.peg.609"/>
<evidence type="ECO:0000313" key="1">
    <source>
        <dbReference type="EMBL" id="AJR05585.1"/>
    </source>
</evidence>
<dbReference type="STRING" id="658445.H744_1c0560"/>
<dbReference type="SUPFAM" id="SSF53850">
    <property type="entry name" value="Periplasmic binding protein-like II"/>
    <property type="match status" value="1"/>
</dbReference>
<dbReference type="EMBL" id="CP005973">
    <property type="protein sequence ID" value="AJR05585.1"/>
    <property type="molecule type" value="Genomic_DNA"/>
</dbReference>
<dbReference type="AlphaFoldDB" id="A0A0C5WRI7"/>
<protein>
    <recommendedName>
        <fullName evidence="3">Phosphate ABC transporter substrate-binding protein</fullName>
    </recommendedName>
</protein>
<evidence type="ECO:0000313" key="2">
    <source>
        <dbReference type="Proteomes" id="UP000032303"/>
    </source>
</evidence>
<proteinExistence type="predicted"/>
<name>A0A0C5WRI7_9GAMM</name>